<dbReference type="PANTHER" id="PTHR11735:SF6">
    <property type="entry name" value="TRNA N6-ADENOSINE THREONYLCARBAMOYLTRANSFERASE, MITOCHONDRIAL"/>
    <property type="match status" value="1"/>
</dbReference>
<dbReference type="FunFam" id="3.30.420.40:FF:000040">
    <property type="entry name" value="tRNA N6-adenosine threonylcarbamoyltransferase"/>
    <property type="match status" value="1"/>
</dbReference>
<dbReference type="GO" id="GO:0061711">
    <property type="term" value="F:tRNA N(6)-L-threonylcarbamoyladenine synthase activity"/>
    <property type="evidence" value="ECO:0007669"/>
    <property type="project" value="UniProtKB-EC"/>
</dbReference>
<reference evidence="10" key="1">
    <citation type="submission" date="2018-05" db="EMBL/GenBank/DDBJ databases">
        <authorList>
            <person name="Lanie J.A."/>
            <person name="Ng W.-L."/>
            <person name="Kazmierczak K.M."/>
            <person name="Andrzejewski T.M."/>
            <person name="Davidsen T.M."/>
            <person name="Wayne K.J."/>
            <person name="Tettelin H."/>
            <person name="Glass J.I."/>
            <person name="Rusch D."/>
            <person name="Podicherti R."/>
            <person name="Tsui H.-C.T."/>
            <person name="Winkler M.E."/>
        </authorList>
    </citation>
    <scope>NUCLEOTIDE SEQUENCE</scope>
</reference>
<evidence type="ECO:0000256" key="4">
    <source>
        <dbReference type="ARBA" id="ARBA00022694"/>
    </source>
</evidence>
<dbReference type="EC" id="2.3.1.234" evidence="1"/>
<dbReference type="GO" id="GO:0002949">
    <property type="term" value="P:tRNA threonylcarbamoyladenosine modification"/>
    <property type="evidence" value="ECO:0007669"/>
    <property type="project" value="InterPro"/>
</dbReference>
<accession>A0A381V021</accession>
<dbReference type="NCBIfam" id="TIGR03723">
    <property type="entry name" value="T6A_TsaD_YgjD"/>
    <property type="match status" value="1"/>
</dbReference>
<dbReference type="Pfam" id="PF00814">
    <property type="entry name" value="TsaD"/>
    <property type="match status" value="1"/>
</dbReference>
<evidence type="ECO:0000256" key="5">
    <source>
        <dbReference type="ARBA" id="ARBA00022723"/>
    </source>
</evidence>
<dbReference type="FunFam" id="3.30.420.40:FF:000012">
    <property type="entry name" value="tRNA N6-adenosine threonylcarbamoyltransferase"/>
    <property type="match status" value="1"/>
</dbReference>
<dbReference type="PRINTS" id="PR00789">
    <property type="entry name" value="OSIALOPTASE"/>
</dbReference>
<evidence type="ECO:0000256" key="7">
    <source>
        <dbReference type="ARBA" id="ARBA00023315"/>
    </source>
</evidence>
<feature type="domain" description="Gcp-like" evidence="9">
    <location>
        <begin position="24"/>
        <end position="308"/>
    </location>
</feature>
<organism evidence="10">
    <name type="scientific">marine metagenome</name>
    <dbReference type="NCBI Taxonomy" id="408172"/>
    <lineage>
        <taxon>unclassified sequences</taxon>
        <taxon>metagenomes</taxon>
        <taxon>ecological metagenomes</taxon>
    </lineage>
</organism>
<gene>
    <name evidence="10" type="ORF">METZ01_LOCUS86569</name>
</gene>
<evidence type="ECO:0000313" key="10">
    <source>
        <dbReference type="EMBL" id="SVA33715.1"/>
    </source>
</evidence>
<dbReference type="GO" id="GO:0046872">
    <property type="term" value="F:metal ion binding"/>
    <property type="evidence" value="ECO:0007669"/>
    <property type="project" value="UniProtKB-KW"/>
</dbReference>
<dbReference type="InterPro" id="IPR017860">
    <property type="entry name" value="Peptidase_M22_CS"/>
</dbReference>
<dbReference type="InterPro" id="IPR017861">
    <property type="entry name" value="KAE1/TsaD"/>
</dbReference>
<evidence type="ECO:0000259" key="9">
    <source>
        <dbReference type="Pfam" id="PF00814"/>
    </source>
</evidence>
<keyword evidence="4" id="KW-0819">tRNA processing</keyword>
<keyword evidence="2" id="KW-0963">Cytoplasm</keyword>
<evidence type="ECO:0000256" key="3">
    <source>
        <dbReference type="ARBA" id="ARBA00022679"/>
    </source>
</evidence>
<dbReference type="HAMAP" id="MF_01445">
    <property type="entry name" value="TsaD"/>
    <property type="match status" value="1"/>
</dbReference>
<dbReference type="NCBIfam" id="TIGR00329">
    <property type="entry name" value="gcp_kae1"/>
    <property type="match status" value="1"/>
</dbReference>
<dbReference type="InterPro" id="IPR000905">
    <property type="entry name" value="Gcp-like_dom"/>
</dbReference>
<dbReference type="Gene3D" id="3.30.420.40">
    <property type="match status" value="2"/>
</dbReference>
<evidence type="ECO:0000256" key="2">
    <source>
        <dbReference type="ARBA" id="ARBA00022490"/>
    </source>
</evidence>
<dbReference type="SUPFAM" id="SSF53067">
    <property type="entry name" value="Actin-like ATPase domain"/>
    <property type="match status" value="2"/>
</dbReference>
<sequence length="336" mass="36142">MLVLGIESSCDDTSAAVLENGSRVLSNVISDQNTTHSKYGGVVPELAGRCHVESIDRVITNALNQSKTTLEQIDLIAVTVGPGLVSSLLVGLNTAKALAYALQKPLVGVNHLEGHLLAIFLQETVEFPFVALTVSGGHTDLYRVDGFGDYKILGRTRDDAAGESFDKVAKMLKLGYPGGPIIEEKATHGNPLAHRFPRAFLEKNSLDFSFSGLKTSVRDILSKREAGEIPVLSDSDIAAGFQEAVIDVLTAKVVLACKKEKIDRIVVTGGVAANNALRKRVAKTADRHGFKYFFPKPVYCTDNAAMIACAGYYKSFNKTLSRNESLNLDASASLKL</sequence>
<proteinExistence type="inferred from homology"/>
<evidence type="ECO:0000256" key="8">
    <source>
        <dbReference type="ARBA" id="ARBA00048117"/>
    </source>
</evidence>
<keyword evidence="6" id="KW-0408">Iron</keyword>
<dbReference type="PANTHER" id="PTHR11735">
    <property type="entry name" value="TRNA N6-ADENOSINE THREONYLCARBAMOYLTRANSFERASE"/>
    <property type="match status" value="1"/>
</dbReference>
<protein>
    <recommendedName>
        <fullName evidence="1">N(6)-L-threonylcarbamoyladenine synthase</fullName>
        <ecNumber evidence="1">2.3.1.234</ecNumber>
    </recommendedName>
</protein>
<evidence type="ECO:0000256" key="1">
    <source>
        <dbReference type="ARBA" id="ARBA00012156"/>
    </source>
</evidence>
<name>A0A381V021_9ZZZZ</name>
<dbReference type="PROSITE" id="PS01016">
    <property type="entry name" value="GLYCOPROTEASE"/>
    <property type="match status" value="1"/>
</dbReference>
<dbReference type="InterPro" id="IPR022450">
    <property type="entry name" value="TsaD"/>
</dbReference>
<evidence type="ECO:0000256" key="6">
    <source>
        <dbReference type="ARBA" id="ARBA00023004"/>
    </source>
</evidence>
<keyword evidence="3" id="KW-0808">Transferase</keyword>
<dbReference type="EMBL" id="UINC01007509">
    <property type="protein sequence ID" value="SVA33715.1"/>
    <property type="molecule type" value="Genomic_DNA"/>
</dbReference>
<comment type="catalytic activity">
    <reaction evidence="8">
        <text>L-threonylcarbamoyladenylate + adenosine(37) in tRNA = N(6)-L-threonylcarbamoyladenosine(37) in tRNA + AMP + H(+)</text>
        <dbReference type="Rhea" id="RHEA:37059"/>
        <dbReference type="Rhea" id="RHEA-COMP:10162"/>
        <dbReference type="Rhea" id="RHEA-COMP:10163"/>
        <dbReference type="ChEBI" id="CHEBI:15378"/>
        <dbReference type="ChEBI" id="CHEBI:73682"/>
        <dbReference type="ChEBI" id="CHEBI:74411"/>
        <dbReference type="ChEBI" id="CHEBI:74418"/>
        <dbReference type="ChEBI" id="CHEBI:456215"/>
        <dbReference type="EC" id="2.3.1.234"/>
    </reaction>
</comment>
<keyword evidence="7" id="KW-0012">Acyltransferase</keyword>
<keyword evidence="5" id="KW-0479">Metal-binding</keyword>
<dbReference type="AlphaFoldDB" id="A0A381V021"/>
<dbReference type="InterPro" id="IPR043129">
    <property type="entry name" value="ATPase_NBD"/>
</dbReference>
<dbReference type="CDD" id="cd24133">
    <property type="entry name" value="ASKHA_NBD_TsaD_bac"/>
    <property type="match status" value="1"/>
</dbReference>